<comment type="similarity">
    <text evidence="2">Belongs to the amino acid-polyamine-organocation (APC) superfamily. Basic amino acid/polyamine antiporter (APA) (TC 2.A.3.2) family.</text>
</comment>
<keyword evidence="5 9" id="KW-0812">Transmembrane</keyword>
<dbReference type="EMBL" id="JALJEJ010000004">
    <property type="protein sequence ID" value="MCJ8210196.1"/>
    <property type="molecule type" value="Genomic_DNA"/>
</dbReference>
<feature type="transmembrane region" description="Helical" evidence="9">
    <location>
        <begin position="229"/>
        <end position="251"/>
    </location>
</feature>
<evidence type="ECO:0000256" key="1">
    <source>
        <dbReference type="ARBA" id="ARBA00004651"/>
    </source>
</evidence>
<dbReference type="PIRSF" id="PIRSF006060">
    <property type="entry name" value="AA_transporter"/>
    <property type="match status" value="1"/>
</dbReference>
<feature type="transmembrane region" description="Helical" evidence="9">
    <location>
        <begin position="89"/>
        <end position="113"/>
    </location>
</feature>
<comment type="caution">
    <text evidence="10">The sequence shown here is derived from an EMBL/GenBank/DDBJ whole genome shotgun (WGS) entry which is preliminary data.</text>
</comment>
<keyword evidence="11" id="KW-1185">Reference proteome</keyword>
<feature type="transmembrane region" description="Helical" evidence="9">
    <location>
        <begin position="413"/>
        <end position="431"/>
    </location>
</feature>
<dbReference type="PANTHER" id="PTHR42770:SF18">
    <property type="entry name" value="ARGININE_AGMATINE ANTIPORTER"/>
    <property type="match status" value="1"/>
</dbReference>
<dbReference type="PANTHER" id="PTHR42770">
    <property type="entry name" value="AMINO ACID TRANSPORTER-RELATED"/>
    <property type="match status" value="1"/>
</dbReference>
<sequence length="440" mass="47087">MNSNHPGKKLGLWTATSLVVGNMIGSGVFLMPAALAGYGSVSLLGWVFAAVGSFFLAKVFGNLSKLAPGITGGPYAYTREGLGDFTGFLVAWGYYICVACANAAITISFVSALSTFFPVLNNNPVPAVLAGLAAIWLLTWINTRGIAVSGKLQLVTTLLKILPLIIVAFGGLFFIRPENFIPFNRTGGSVFSAINITATFTMFAFVGIESASVPAGNVEKPEITIPRATLIGLMVATVIYLLGSISIMGMLPAETLQKSTTPYADAAEIMFGKSARYWVSAGVAIAAFGALNGWILLQGQLPRAIAKDKLFPILFAKENRKGVPYTGIVINSILISLFMIMNYTKGLVEQFRFLLTLSVFLVLVPYLLSTVAYLILRLQSKGANQQSLSAPVMLFILAFGYSLWAIAGAGEKTVYAGFLLLMVGAPFYVWVKKSNEKNNT</sequence>
<feature type="transmembrane region" description="Helical" evidence="9">
    <location>
        <begin position="12"/>
        <end position="31"/>
    </location>
</feature>
<accession>A0A9X2B980</accession>
<comment type="subcellular location">
    <subcellularLocation>
        <location evidence="1">Cell membrane</location>
        <topology evidence="1">Multi-pass membrane protein</topology>
    </subcellularLocation>
</comment>
<dbReference type="GO" id="GO:0022857">
    <property type="term" value="F:transmembrane transporter activity"/>
    <property type="evidence" value="ECO:0007669"/>
    <property type="project" value="InterPro"/>
</dbReference>
<dbReference type="Proteomes" id="UP001139450">
    <property type="component" value="Unassembled WGS sequence"/>
</dbReference>
<evidence type="ECO:0000256" key="2">
    <source>
        <dbReference type="ARBA" id="ARBA00008220"/>
    </source>
</evidence>
<organism evidence="10 11">
    <name type="scientific">Mucilaginibacter straminoryzae</name>
    <dbReference type="NCBI Taxonomy" id="2932774"/>
    <lineage>
        <taxon>Bacteria</taxon>
        <taxon>Pseudomonadati</taxon>
        <taxon>Bacteroidota</taxon>
        <taxon>Sphingobacteriia</taxon>
        <taxon>Sphingobacteriales</taxon>
        <taxon>Sphingobacteriaceae</taxon>
        <taxon>Mucilaginibacter</taxon>
    </lineage>
</organism>
<dbReference type="RefSeq" id="WP_245130033.1">
    <property type="nucleotide sequence ID" value="NZ_JALJEJ010000004.1"/>
</dbReference>
<dbReference type="GO" id="GO:0005886">
    <property type="term" value="C:plasma membrane"/>
    <property type="evidence" value="ECO:0007669"/>
    <property type="project" value="UniProtKB-SubCell"/>
</dbReference>
<evidence type="ECO:0000256" key="6">
    <source>
        <dbReference type="ARBA" id="ARBA00022989"/>
    </source>
</evidence>
<dbReference type="Pfam" id="PF13520">
    <property type="entry name" value="AA_permease_2"/>
    <property type="match status" value="1"/>
</dbReference>
<evidence type="ECO:0000256" key="3">
    <source>
        <dbReference type="ARBA" id="ARBA00021069"/>
    </source>
</evidence>
<name>A0A9X2B980_9SPHI</name>
<feature type="transmembrane region" description="Helical" evidence="9">
    <location>
        <begin position="154"/>
        <end position="175"/>
    </location>
</feature>
<keyword evidence="6 9" id="KW-1133">Transmembrane helix</keyword>
<protein>
    <recommendedName>
        <fullName evidence="3">Arginine/agmatine antiporter</fullName>
    </recommendedName>
</protein>
<evidence type="ECO:0000256" key="5">
    <source>
        <dbReference type="ARBA" id="ARBA00022692"/>
    </source>
</evidence>
<dbReference type="AlphaFoldDB" id="A0A9X2B980"/>
<dbReference type="Gene3D" id="1.20.1740.10">
    <property type="entry name" value="Amino acid/polyamine transporter I"/>
    <property type="match status" value="1"/>
</dbReference>
<feature type="transmembrane region" description="Helical" evidence="9">
    <location>
        <begin position="322"/>
        <end position="341"/>
    </location>
</feature>
<evidence type="ECO:0000313" key="11">
    <source>
        <dbReference type="Proteomes" id="UP001139450"/>
    </source>
</evidence>
<feature type="transmembrane region" description="Helical" evidence="9">
    <location>
        <begin position="37"/>
        <end position="57"/>
    </location>
</feature>
<gene>
    <name evidence="10" type="ORF">MUY27_10780</name>
</gene>
<comment type="function">
    <text evidence="8">Major component of the acid-resistance (AR) system allowing enteric pathogens to survive the acidic environment in the stomach. Exchanges extracellular arginine for its intracellular decarboxylation product agmatine (Agm) thereby expelling intracellular protons. Probably undergoes several conformational states in order to translocate the substrate across the membrane; keeps the substrate accessible to only 1 side of the membrane at a time by opening and closing 3 membrane-internal gates.</text>
</comment>
<feature type="transmembrane region" description="Helical" evidence="9">
    <location>
        <begin position="353"/>
        <end position="376"/>
    </location>
</feature>
<dbReference type="InterPro" id="IPR050367">
    <property type="entry name" value="APC_superfamily"/>
</dbReference>
<evidence type="ECO:0000256" key="8">
    <source>
        <dbReference type="ARBA" id="ARBA00045636"/>
    </source>
</evidence>
<proteinExistence type="inferred from homology"/>
<evidence type="ECO:0000256" key="9">
    <source>
        <dbReference type="SAM" id="Phobius"/>
    </source>
</evidence>
<feature type="transmembrane region" description="Helical" evidence="9">
    <location>
        <begin position="187"/>
        <end position="208"/>
    </location>
</feature>
<feature type="transmembrane region" description="Helical" evidence="9">
    <location>
        <begin position="277"/>
        <end position="297"/>
    </location>
</feature>
<evidence type="ECO:0000256" key="4">
    <source>
        <dbReference type="ARBA" id="ARBA00022475"/>
    </source>
</evidence>
<feature type="transmembrane region" description="Helical" evidence="9">
    <location>
        <begin position="125"/>
        <end position="142"/>
    </location>
</feature>
<keyword evidence="4" id="KW-1003">Cell membrane</keyword>
<reference evidence="10" key="1">
    <citation type="submission" date="2022-04" db="EMBL/GenBank/DDBJ databases">
        <title>Mucilaginibacter sp. RS28 isolated from freshwater.</title>
        <authorList>
            <person name="Ko S.-R."/>
        </authorList>
    </citation>
    <scope>NUCLEOTIDE SEQUENCE</scope>
    <source>
        <strain evidence="10">RS28</strain>
    </source>
</reference>
<evidence type="ECO:0000313" key="10">
    <source>
        <dbReference type="EMBL" id="MCJ8210196.1"/>
    </source>
</evidence>
<keyword evidence="7 9" id="KW-0472">Membrane</keyword>
<feature type="transmembrane region" description="Helical" evidence="9">
    <location>
        <begin position="388"/>
        <end position="407"/>
    </location>
</feature>
<dbReference type="InterPro" id="IPR002293">
    <property type="entry name" value="AA/rel_permease1"/>
</dbReference>
<evidence type="ECO:0000256" key="7">
    <source>
        <dbReference type="ARBA" id="ARBA00023136"/>
    </source>
</evidence>